<name>A0A0M0JX82_9EUKA</name>
<organism evidence="1 2">
    <name type="scientific">Chrysochromulina tobinii</name>
    <dbReference type="NCBI Taxonomy" id="1460289"/>
    <lineage>
        <taxon>Eukaryota</taxon>
        <taxon>Haptista</taxon>
        <taxon>Haptophyta</taxon>
        <taxon>Prymnesiophyceae</taxon>
        <taxon>Prymnesiales</taxon>
        <taxon>Chrysochromulinaceae</taxon>
        <taxon>Chrysochromulina</taxon>
    </lineage>
</organism>
<proteinExistence type="predicted"/>
<protein>
    <submittedName>
        <fullName evidence="1">Uncharacterized protein</fullName>
    </submittedName>
</protein>
<dbReference type="EMBL" id="JWZX01002074">
    <property type="protein sequence ID" value="KOO31160.1"/>
    <property type="molecule type" value="Genomic_DNA"/>
</dbReference>
<gene>
    <name evidence="1" type="ORF">Ctob_015636</name>
</gene>
<dbReference type="AlphaFoldDB" id="A0A0M0JX82"/>
<evidence type="ECO:0000313" key="2">
    <source>
        <dbReference type="Proteomes" id="UP000037460"/>
    </source>
</evidence>
<dbReference type="Proteomes" id="UP000037460">
    <property type="component" value="Unassembled WGS sequence"/>
</dbReference>
<sequence length="43" mass="4463">MPVGTLTVLGAVPQGGAIAPAVLRRHIELLQVCRVPLIVSDCV</sequence>
<reference evidence="2" key="1">
    <citation type="journal article" date="2015" name="PLoS Genet.">
        <title>Genome Sequence and Transcriptome Analyses of Chrysochromulina tobin: Metabolic Tools for Enhanced Algal Fitness in the Prominent Order Prymnesiales (Haptophyceae).</title>
        <authorList>
            <person name="Hovde B.T."/>
            <person name="Deodato C.R."/>
            <person name="Hunsperger H.M."/>
            <person name="Ryken S.A."/>
            <person name="Yost W."/>
            <person name="Jha R.K."/>
            <person name="Patterson J."/>
            <person name="Monnat R.J. Jr."/>
            <person name="Barlow S.B."/>
            <person name="Starkenburg S.R."/>
            <person name="Cattolico R.A."/>
        </authorList>
    </citation>
    <scope>NUCLEOTIDE SEQUENCE</scope>
    <source>
        <strain evidence="2">CCMP291</strain>
    </source>
</reference>
<accession>A0A0M0JX82</accession>
<comment type="caution">
    <text evidence="1">The sequence shown here is derived from an EMBL/GenBank/DDBJ whole genome shotgun (WGS) entry which is preliminary data.</text>
</comment>
<evidence type="ECO:0000313" key="1">
    <source>
        <dbReference type="EMBL" id="KOO31160.1"/>
    </source>
</evidence>
<keyword evidence="2" id="KW-1185">Reference proteome</keyword>